<dbReference type="STRING" id="6689.A0A3R7SJF9"/>
<dbReference type="OrthoDB" id="1888931at2759"/>
<evidence type="ECO:0000313" key="26">
    <source>
        <dbReference type="EMBL" id="ROT63559.1"/>
    </source>
</evidence>
<evidence type="ECO:0000256" key="11">
    <source>
        <dbReference type="ARBA" id="ARBA00023128"/>
    </source>
</evidence>
<dbReference type="EC" id="1.1.1.n12" evidence="4"/>
<comment type="catalytic activity">
    <reaction evidence="15">
        <text>testosterone + NAD(+) = androst-4-ene-3,17-dione + NADH + H(+)</text>
        <dbReference type="Rhea" id="RHEA:14929"/>
        <dbReference type="ChEBI" id="CHEBI:15378"/>
        <dbReference type="ChEBI" id="CHEBI:16422"/>
        <dbReference type="ChEBI" id="CHEBI:17347"/>
        <dbReference type="ChEBI" id="CHEBI:57540"/>
        <dbReference type="ChEBI" id="CHEBI:57945"/>
        <dbReference type="EC" id="1.1.1.239"/>
    </reaction>
    <physiologicalReaction direction="left-to-right" evidence="15">
        <dbReference type="Rhea" id="RHEA:14930"/>
    </physiologicalReaction>
</comment>
<comment type="catalytic activity">
    <reaction evidence="14">
        <text>17beta-estradiol + NAD(+) = estrone + NADH + H(+)</text>
        <dbReference type="Rhea" id="RHEA:24612"/>
        <dbReference type="ChEBI" id="CHEBI:15378"/>
        <dbReference type="ChEBI" id="CHEBI:16469"/>
        <dbReference type="ChEBI" id="CHEBI:17263"/>
        <dbReference type="ChEBI" id="CHEBI:57540"/>
        <dbReference type="ChEBI" id="CHEBI:57945"/>
        <dbReference type="EC" id="1.1.1.62"/>
    </reaction>
    <physiologicalReaction direction="left-to-right" evidence="14">
        <dbReference type="Rhea" id="RHEA:24613"/>
    </physiologicalReaction>
    <physiologicalReaction direction="right-to-left" evidence="14">
        <dbReference type="Rhea" id="RHEA:24614"/>
    </physiologicalReaction>
</comment>
<evidence type="ECO:0000256" key="25">
    <source>
        <dbReference type="ARBA" id="ARBA00083258"/>
    </source>
</evidence>
<organism evidence="26 27">
    <name type="scientific">Penaeus vannamei</name>
    <name type="common">Whiteleg shrimp</name>
    <name type="synonym">Litopenaeus vannamei</name>
    <dbReference type="NCBI Taxonomy" id="6689"/>
    <lineage>
        <taxon>Eukaryota</taxon>
        <taxon>Metazoa</taxon>
        <taxon>Ecdysozoa</taxon>
        <taxon>Arthropoda</taxon>
        <taxon>Crustacea</taxon>
        <taxon>Multicrustacea</taxon>
        <taxon>Malacostraca</taxon>
        <taxon>Eumalacostraca</taxon>
        <taxon>Eucarida</taxon>
        <taxon>Decapoda</taxon>
        <taxon>Dendrobranchiata</taxon>
        <taxon>Penaeoidea</taxon>
        <taxon>Penaeidae</taxon>
        <taxon>Penaeus</taxon>
    </lineage>
</organism>
<dbReference type="SUPFAM" id="SSF51735">
    <property type="entry name" value="NAD(P)-binding Rossmann-fold domains"/>
    <property type="match status" value="1"/>
</dbReference>
<dbReference type="GO" id="GO:0048038">
    <property type="term" value="F:quinone binding"/>
    <property type="evidence" value="ECO:0007669"/>
    <property type="project" value="TreeGrafter"/>
</dbReference>
<keyword evidence="9" id="KW-0520">NAD</keyword>
<dbReference type="FunFam" id="3.40.50.720:FF:000231">
    <property type="entry name" value="Estradiol 17-beta-dehydrogenase 8"/>
    <property type="match status" value="1"/>
</dbReference>
<comment type="pathway">
    <text evidence="2">Lipid metabolism; fatty acid biosynthesis.</text>
</comment>
<dbReference type="InterPro" id="IPR036291">
    <property type="entry name" value="NAD(P)-bd_dom_sf"/>
</dbReference>
<dbReference type="GO" id="GO:0006633">
    <property type="term" value="P:fatty acid biosynthetic process"/>
    <property type="evidence" value="ECO:0007669"/>
    <property type="project" value="UniProtKB-KW"/>
</dbReference>
<evidence type="ECO:0000256" key="5">
    <source>
        <dbReference type="ARBA" id="ARBA00022516"/>
    </source>
</evidence>
<dbReference type="InterPro" id="IPR002347">
    <property type="entry name" value="SDR_fam"/>
</dbReference>
<accession>A0A3R7SJF9</accession>
<comment type="subcellular location">
    <subcellularLocation>
        <location evidence="1">Mitochondrion matrix</location>
    </subcellularLocation>
</comment>
<evidence type="ECO:0000256" key="7">
    <source>
        <dbReference type="ARBA" id="ARBA00022832"/>
    </source>
</evidence>
<evidence type="ECO:0000256" key="14">
    <source>
        <dbReference type="ARBA" id="ARBA00049069"/>
    </source>
</evidence>
<dbReference type="GO" id="GO:0008210">
    <property type="term" value="P:estrogen metabolic process"/>
    <property type="evidence" value="ECO:0007669"/>
    <property type="project" value="UniProtKB-ARBA"/>
</dbReference>
<comment type="caution">
    <text evidence="26">The sequence shown here is derived from an EMBL/GenBank/DDBJ whole genome shotgun (WGS) entry which is preliminary data.</text>
</comment>
<dbReference type="PANTHER" id="PTHR42760">
    <property type="entry name" value="SHORT-CHAIN DEHYDROGENASES/REDUCTASES FAMILY MEMBER"/>
    <property type="match status" value="1"/>
</dbReference>
<dbReference type="GO" id="GO:0005759">
    <property type="term" value="C:mitochondrial matrix"/>
    <property type="evidence" value="ECO:0007669"/>
    <property type="project" value="UniProtKB-SubCell"/>
</dbReference>
<keyword evidence="7" id="KW-0276">Fatty acid metabolism</keyword>
<evidence type="ECO:0000256" key="3">
    <source>
        <dbReference type="ARBA" id="ARBA00006484"/>
    </source>
</evidence>
<dbReference type="AlphaFoldDB" id="A0A3R7SJF9"/>
<evidence type="ECO:0000256" key="21">
    <source>
        <dbReference type="ARBA" id="ARBA00077835"/>
    </source>
</evidence>
<evidence type="ECO:0000256" key="8">
    <source>
        <dbReference type="ARBA" id="ARBA00023002"/>
    </source>
</evidence>
<name>A0A3R7SJF9_PENVA</name>
<dbReference type="Pfam" id="PF13561">
    <property type="entry name" value="adh_short_C2"/>
    <property type="match status" value="1"/>
</dbReference>
<evidence type="ECO:0000256" key="18">
    <source>
        <dbReference type="ARBA" id="ARBA00065174"/>
    </source>
</evidence>
<keyword evidence="27" id="KW-1185">Reference proteome</keyword>
<evidence type="ECO:0000256" key="24">
    <source>
        <dbReference type="ARBA" id="ARBA00083097"/>
    </source>
</evidence>
<evidence type="ECO:0000256" key="1">
    <source>
        <dbReference type="ARBA" id="ARBA00004305"/>
    </source>
</evidence>
<sequence length="253" mass="26473">MASGNNFNGKIALVTGGGSGIGRAVCQILAREGAKVSVCDINLQGAQETLASLKQPGVHVALHMDVADKESVREALSATQEKLKGTPTLLVNSAGISHQTPFLEMSEEAFMKVVDVNLKGTFLVSQLVCNAMIERGEAKGGSVVNIASLAGRNGLAMNCQYAATKGGVMAFTKSCAKELAKTGMRVNCILPGAIRTPLLAVISEERIKEGMKVNALGRPGEPEEVAEMVAFLLSEKSTYMMGACVEVTGGHYA</sequence>
<keyword evidence="8" id="KW-0560">Oxidoreductase</keyword>
<reference evidence="26 27" key="2">
    <citation type="submission" date="2019-01" db="EMBL/GenBank/DDBJ databases">
        <title>The decoding of complex shrimp genome reveals the adaptation for benthos swimmer, frequently molting mechanism and breeding impact on genome.</title>
        <authorList>
            <person name="Sun Y."/>
            <person name="Gao Y."/>
            <person name="Yu Y."/>
        </authorList>
    </citation>
    <scope>NUCLEOTIDE SEQUENCE [LARGE SCALE GENOMIC DNA]</scope>
    <source>
        <tissue evidence="26">Muscle</tissue>
    </source>
</reference>
<dbReference type="GO" id="GO:0004303">
    <property type="term" value="F:estradiol 17-beta-dehydrogenase [NAD(P)+] activity"/>
    <property type="evidence" value="ECO:0007669"/>
    <property type="project" value="UniProtKB-EC"/>
</dbReference>
<evidence type="ECO:0000313" key="27">
    <source>
        <dbReference type="Proteomes" id="UP000283509"/>
    </source>
</evidence>
<evidence type="ECO:0000256" key="2">
    <source>
        <dbReference type="ARBA" id="ARBA00005194"/>
    </source>
</evidence>
<evidence type="ECO:0000256" key="9">
    <source>
        <dbReference type="ARBA" id="ARBA00023027"/>
    </source>
</evidence>
<comment type="catalytic activity">
    <reaction evidence="17">
        <text>a (3R)-3-hydroxyacyl-CoA + NAD(+) = a 3-oxoacyl-CoA + NADH + H(+)</text>
        <dbReference type="Rhea" id="RHEA:32711"/>
        <dbReference type="ChEBI" id="CHEBI:15378"/>
        <dbReference type="ChEBI" id="CHEBI:57319"/>
        <dbReference type="ChEBI" id="CHEBI:57540"/>
        <dbReference type="ChEBI" id="CHEBI:57945"/>
        <dbReference type="ChEBI" id="CHEBI:90726"/>
        <dbReference type="EC" id="1.1.1.n12"/>
    </reaction>
    <physiologicalReaction direction="left-to-right" evidence="17">
        <dbReference type="Rhea" id="RHEA:32712"/>
    </physiologicalReaction>
</comment>
<comment type="subunit">
    <text evidence="18">Heterotetramer with CBR4; contains two molecules of HSD17B8 and CBR4.</text>
</comment>
<evidence type="ECO:0000256" key="15">
    <source>
        <dbReference type="ARBA" id="ARBA00050232"/>
    </source>
</evidence>
<evidence type="ECO:0000256" key="22">
    <source>
        <dbReference type="ARBA" id="ARBA00081419"/>
    </source>
</evidence>
<comment type="similarity">
    <text evidence="3">Belongs to the short-chain dehydrogenases/reductases (SDR) family.</text>
</comment>
<evidence type="ECO:0000256" key="6">
    <source>
        <dbReference type="ARBA" id="ARBA00022553"/>
    </source>
</evidence>
<evidence type="ECO:0000256" key="16">
    <source>
        <dbReference type="ARBA" id="ARBA00050435"/>
    </source>
</evidence>
<evidence type="ECO:0000256" key="23">
    <source>
        <dbReference type="ARBA" id="ARBA00081936"/>
    </source>
</evidence>
<evidence type="ECO:0000256" key="19">
    <source>
        <dbReference type="ARBA" id="ARBA00066822"/>
    </source>
</evidence>
<dbReference type="EC" id="1.1.1.239" evidence="19"/>
<evidence type="ECO:0000256" key="4">
    <source>
        <dbReference type="ARBA" id="ARBA00012456"/>
    </source>
</evidence>
<evidence type="ECO:0000256" key="10">
    <source>
        <dbReference type="ARBA" id="ARBA00023098"/>
    </source>
</evidence>
<dbReference type="EMBL" id="QCYY01003422">
    <property type="protein sequence ID" value="ROT63559.1"/>
    <property type="molecule type" value="Genomic_DNA"/>
</dbReference>
<dbReference type="PANTHER" id="PTHR42760:SF83">
    <property type="entry name" value="(3R)-3-HYDROXYACYL-COA DEHYDROGENASE"/>
    <property type="match status" value="1"/>
</dbReference>
<evidence type="ECO:0000256" key="12">
    <source>
        <dbReference type="ARBA" id="ARBA00023160"/>
    </source>
</evidence>
<gene>
    <name evidence="26" type="ORF">C7M84_018548</name>
</gene>
<dbReference type="Proteomes" id="UP000283509">
    <property type="component" value="Unassembled WGS sequence"/>
</dbReference>
<comment type="pathway">
    <text evidence="13">Steroid biosynthesis; estrogen biosynthesis.</text>
</comment>
<evidence type="ECO:0000256" key="13">
    <source>
        <dbReference type="ARBA" id="ARBA00037929"/>
    </source>
</evidence>
<keyword evidence="6" id="KW-0597">Phosphoprotein</keyword>
<dbReference type="GO" id="GO:0047035">
    <property type="term" value="F:testosterone dehydrogenase (NAD+) activity"/>
    <property type="evidence" value="ECO:0007669"/>
    <property type="project" value="UniProtKB-EC"/>
</dbReference>
<keyword evidence="11" id="KW-0496">Mitochondrion</keyword>
<proteinExistence type="inferred from homology"/>
<evidence type="ECO:0000256" key="17">
    <source>
        <dbReference type="ARBA" id="ARBA00052680"/>
    </source>
</evidence>
<dbReference type="PRINTS" id="PR00080">
    <property type="entry name" value="SDRFAMILY"/>
</dbReference>
<reference evidence="26 27" key="1">
    <citation type="submission" date="2018-04" db="EMBL/GenBank/DDBJ databases">
        <authorList>
            <person name="Zhang X."/>
            <person name="Yuan J."/>
            <person name="Li F."/>
            <person name="Xiang J."/>
        </authorList>
    </citation>
    <scope>NUCLEOTIDE SEQUENCE [LARGE SCALE GENOMIC DNA]</scope>
    <source>
        <tissue evidence="26">Muscle</tissue>
    </source>
</reference>
<evidence type="ECO:0000256" key="20">
    <source>
        <dbReference type="ARBA" id="ARBA00070911"/>
    </source>
</evidence>
<dbReference type="PRINTS" id="PR00081">
    <property type="entry name" value="GDHRDH"/>
</dbReference>
<protein>
    <recommendedName>
        <fullName evidence="20">(3R)-3-hydroxyacyl-CoA dehydrogenase</fullName>
        <ecNumber evidence="19">1.1.1.239</ecNumber>
        <ecNumber evidence="4">1.1.1.n12</ecNumber>
    </recommendedName>
    <alternativeName>
        <fullName evidence="22">17-beta-hydroxysteroid dehydrogenase 8</fullName>
    </alternativeName>
    <alternativeName>
        <fullName evidence="21">3-ketoacyl-[acyl-carrier-protein] reductase alpha subunit</fullName>
    </alternativeName>
    <alternativeName>
        <fullName evidence="24">3-oxoacyl-[acyl-carrier-protein] reductase</fullName>
    </alternativeName>
    <alternativeName>
        <fullName evidence="25">Estradiol 17-beta-dehydrogenase 8</fullName>
    </alternativeName>
    <alternativeName>
        <fullName evidence="23">Testosterone 17-beta-dehydrogenase 8</fullName>
    </alternativeName>
</protein>
<keyword evidence="5" id="KW-0444">Lipid biosynthesis</keyword>
<keyword evidence="12" id="KW-0275">Fatty acid biosynthesis</keyword>
<keyword evidence="10" id="KW-0443">Lipid metabolism</keyword>
<dbReference type="Gene3D" id="3.40.50.720">
    <property type="entry name" value="NAD(P)-binding Rossmann-like Domain"/>
    <property type="match status" value="1"/>
</dbReference>
<comment type="catalytic activity">
    <reaction evidence="16">
        <text>17beta-hydroxy-5alpha-androstan-3-one + NAD(+) = 5alpha-androstan-3,17-dione + NADH + H(+)</text>
        <dbReference type="Rhea" id="RHEA:41992"/>
        <dbReference type="ChEBI" id="CHEBI:15378"/>
        <dbReference type="ChEBI" id="CHEBI:15994"/>
        <dbReference type="ChEBI" id="CHEBI:16330"/>
        <dbReference type="ChEBI" id="CHEBI:57540"/>
        <dbReference type="ChEBI" id="CHEBI:57945"/>
    </reaction>
    <physiologicalReaction direction="left-to-right" evidence="16">
        <dbReference type="Rhea" id="RHEA:41993"/>
    </physiologicalReaction>
</comment>